<dbReference type="PROSITE" id="PS51186">
    <property type="entry name" value="GNAT"/>
    <property type="match status" value="1"/>
</dbReference>
<dbReference type="EC" id="2.3.1.-" evidence="2"/>
<evidence type="ECO:0000313" key="2">
    <source>
        <dbReference type="EMBL" id="MFC5063223.1"/>
    </source>
</evidence>
<sequence length="149" mass="15997">MTEWTWTAEPTPVWDEAKADAFSPAGPAVHGLGSPAPGDALGDAWWRVESADGEVAAFGRLDDTWGDAEVLVAVVPAFRTRGVGSWAMDKLGEEAAARSLNYVYNVVPRSHPDREGVEAWLASQGFDARDTGELRRRVTTKAATTAPSQ</sequence>
<dbReference type="InterPro" id="IPR016181">
    <property type="entry name" value="Acyl_CoA_acyltransferase"/>
</dbReference>
<evidence type="ECO:0000259" key="1">
    <source>
        <dbReference type="PROSITE" id="PS51186"/>
    </source>
</evidence>
<keyword evidence="2" id="KW-0012">Acyltransferase</keyword>
<accession>A0ABV9YMI1</accession>
<feature type="domain" description="N-acetyltransferase" evidence="1">
    <location>
        <begin position="1"/>
        <end position="147"/>
    </location>
</feature>
<comment type="caution">
    <text evidence="2">The sequence shown here is derived from an EMBL/GenBank/DDBJ whole genome shotgun (WGS) entry which is preliminary data.</text>
</comment>
<dbReference type="Pfam" id="PF00583">
    <property type="entry name" value="Acetyltransf_1"/>
    <property type="match status" value="1"/>
</dbReference>
<reference evidence="3" key="1">
    <citation type="journal article" date="2019" name="Int. J. Syst. Evol. Microbiol.">
        <title>The Global Catalogue of Microorganisms (GCM) 10K type strain sequencing project: providing services to taxonomists for standard genome sequencing and annotation.</title>
        <authorList>
            <consortium name="The Broad Institute Genomics Platform"/>
            <consortium name="The Broad Institute Genome Sequencing Center for Infectious Disease"/>
            <person name="Wu L."/>
            <person name="Ma J."/>
        </authorList>
    </citation>
    <scope>NUCLEOTIDE SEQUENCE [LARGE SCALE GENOMIC DNA]</scope>
    <source>
        <strain evidence="3">CGMCC 4.7093</strain>
    </source>
</reference>
<dbReference type="CDD" id="cd04301">
    <property type="entry name" value="NAT_SF"/>
    <property type="match status" value="1"/>
</dbReference>
<dbReference type="InterPro" id="IPR000182">
    <property type="entry name" value="GNAT_dom"/>
</dbReference>
<name>A0ABV9YMI1_9PSEU</name>
<dbReference type="RefSeq" id="WP_378036570.1">
    <property type="nucleotide sequence ID" value="NZ_JBHSIV010000012.1"/>
</dbReference>
<dbReference type="Gene3D" id="3.40.630.30">
    <property type="match status" value="1"/>
</dbReference>
<dbReference type="GO" id="GO:0016746">
    <property type="term" value="F:acyltransferase activity"/>
    <property type="evidence" value="ECO:0007669"/>
    <property type="project" value="UniProtKB-KW"/>
</dbReference>
<protein>
    <submittedName>
        <fullName evidence="2">GNAT family N-acetyltransferase</fullName>
        <ecNumber evidence="2">2.3.1.-</ecNumber>
    </submittedName>
</protein>
<dbReference type="EMBL" id="JBHSIV010000012">
    <property type="protein sequence ID" value="MFC5063223.1"/>
    <property type="molecule type" value="Genomic_DNA"/>
</dbReference>
<gene>
    <name evidence="2" type="ORF">ACFPBZ_13470</name>
</gene>
<keyword evidence="2" id="KW-0808">Transferase</keyword>
<evidence type="ECO:0000313" key="3">
    <source>
        <dbReference type="Proteomes" id="UP001595947"/>
    </source>
</evidence>
<dbReference type="SUPFAM" id="SSF55729">
    <property type="entry name" value="Acyl-CoA N-acyltransferases (Nat)"/>
    <property type="match status" value="1"/>
</dbReference>
<proteinExistence type="predicted"/>
<keyword evidence="3" id="KW-1185">Reference proteome</keyword>
<dbReference type="Proteomes" id="UP001595947">
    <property type="component" value="Unassembled WGS sequence"/>
</dbReference>
<organism evidence="2 3">
    <name type="scientific">Actinomycetospora atypica</name>
    <dbReference type="NCBI Taxonomy" id="1290095"/>
    <lineage>
        <taxon>Bacteria</taxon>
        <taxon>Bacillati</taxon>
        <taxon>Actinomycetota</taxon>
        <taxon>Actinomycetes</taxon>
        <taxon>Pseudonocardiales</taxon>
        <taxon>Pseudonocardiaceae</taxon>
        <taxon>Actinomycetospora</taxon>
    </lineage>
</organism>